<organism evidence="8 9">
    <name type="scientific">Pontiella desulfatans</name>
    <dbReference type="NCBI Taxonomy" id="2750659"/>
    <lineage>
        <taxon>Bacteria</taxon>
        <taxon>Pseudomonadati</taxon>
        <taxon>Kiritimatiellota</taxon>
        <taxon>Kiritimatiellia</taxon>
        <taxon>Kiritimatiellales</taxon>
        <taxon>Pontiellaceae</taxon>
        <taxon>Pontiella</taxon>
    </lineage>
</organism>
<keyword evidence="9" id="KW-1185">Reference proteome</keyword>
<dbReference type="SUPFAM" id="SSF53649">
    <property type="entry name" value="Alkaline phosphatase-like"/>
    <property type="match status" value="1"/>
</dbReference>
<keyword evidence="4" id="KW-0732">Signal</keyword>
<dbReference type="RefSeq" id="WP_168442005.1">
    <property type="nucleotide sequence ID" value="NZ_CAAHFG010000001.1"/>
</dbReference>
<dbReference type="EMBL" id="CAAHFG010000001">
    <property type="protein sequence ID" value="VGO12605.1"/>
    <property type="molecule type" value="Genomic_DNA"/>
</dbReference>
<dbReference type="InterPro" id="IPR000917">
    <property type="entry name" value="Sulfatase_N"/>
</dbReference>
<proteinExistence type="inferred from homology"/>
<evidence type="ECO:0000256" key="3">
    <source>
        <dbReference type="ARBA" id="ARBA00022723"/>
    </source>
</evidence>
<evidence type="ECO:0000313" key="9">
    <source>
        <dbReference type="Proteomes" id="UP000366872"/>
    </source>
</evidence>
<keyword evidence="6" id="KW-0106">Calcium</keyword>
<dbReference type="GO" id="GO:0046872">
    <property type="term" value="F:metal ion binding"/>
    <property type="evidence" value="ECO:0007669"/>
    <property type="project" value="UniProtKB-KW"/>
</dbReference>
<dbReference type="Pfam" id="PF00884">
    <property type="entry name" value="Sulfatase"/>
    <property type="match status" value="1"/>
</dbReference>
<name>A0A6C2TYC9_PONDE</name>
<evidence type="ECO:0000256" key="1">
    <source>
        <dbReference type="ARBA" id="ARBA00001913"/>
    </source>
</evidence>
<dbReference type="GO" id="GO:0005737">
    <property type="term" value="C:cytoplasm"/>
    <property type="evidence" value="ECO:0007669"/>
    <property type="project" value="TreeGrafter"/>
</dbReference>
<dbReference type="InterPro" id="IPR017850">
    <property type="entry name" value="Alkaline_phosphatase_core_sf"/>
</dbReference>
<dbReference type="Gene3D" id="3.40.720.10">
    <property type="entry name" value="Alkaline Phosphatase, subunit A"/>
    <property type="match status" value="1"/>
</dbReference>
<dbReference type="AlphaFoldDB" id="A0A6C2TYC9"/>
<comment type="cofactor">
    <cofactor evidence="1">
        <name>Ca(2+)</name>
        <dbReference type="ChEBI" id="CHEBI:29108"/>
    </cofactor>
</comment>
<dbReference type="PANTHER" id="PTHR45953:SF1">
    <property type="entry name" value="IDURONATE 2-SULFATASE"/>
    <property type="match status" value="1"/>
</dbReference>
<evidence type="ECO:0000259" key="7">
    <source>
        <dbReference type="Pfam" id="PF00884"/>
    </source>
</evidence>
<feature type="domain" description="Sulfatase N-terminal" evidence="7">
    <location>
        <begin position="25"/>
        <end position="366"/>
    </location>
</feature>
<evidence type="ECO:0000256" key="4">
    <source>
        <dbReference type="ARBA" id="ARBA00022729"/>
    </source>
</evidence>
<dbReference type="CDD" id="cd16030">
    <property type="entry name" value="iduronate-2-sulfatase"/>
    <property type="match status" value="1"/>
</dbReference>
<dbReference type="PANTHER" id="PTHR45953">
    <property type="entry name" value="IDURONATE 2-SULFATASE"/>
    <property type="match status" value="1"/>
</dbReference>
<accession>A0A6C2TYC9</accession>
<evidence type="ECO:0000256" key="6">
    <source>
        <dbReference type="ARBA" id="ARBA00022837"/>
    </source>
</evidence>
<protein>
    <submittedName>
        <fullName evidence="8">Arylsulfatase</fullName>
    </submittedName>
</protein>
<evidence type="ECO:0000256" key="2">
    <source>
        <dbReference type="ARBA" id="ARBA00008779"/>
    </source>
</evidence>
<comment type="similarity">
    <text evidence="2">Belongs to the sulfatase family.</text>
</comment>
<evidence type="ECO:0000313" key="8">
    <source>
        <dbReference type="EMBL" id="VGO12605.1"/>
    </source>
</evidence>
<gene>
    <name evidence="8" type="ORF">PDESU_01158</name>
</gene>
<sequence>MKSIFKPILLLSCLIALPAVAKKLNVLFVIVDDLRPLISCQGDPIAKTPSLDKLAADGMVFERAYAQYPICGPSRGSFMSGMRPDTTGLMGNNTPFHNVLNEELTLNRYFMQQGYAVFGAGKVYHNSIGDDWSEPYFKSEWLDHVKPENKRKADIFFTPKSEGLPPSIEAEDVGDDAYCDGQAAAASEKWIAQAAKDGKPFMMVTGFRKPHLPWCAPKKYWDLYERSAMPVAANRYHPIGAPEIALKHYGELFGYGDIPNGTPLTDELIRQSMHGYYACVSYADAQLGRVLDALKKAGVYDNTIIVLCGDNGYHHGNNGVWTKGVCWETTNHVPLLLKVPGAKKGQRSDALVELLDIYPTLCRTAGLPVPKHCEGKSLLPLVEHPKQEWNGFSASQFRKGKIIARSIRTDRYRFTLWEKGRGNVVGTELYDYEKDPQGNVNLAASPENKHLVEKFTKLHQSEWPSEY</sequence>
<dbReference type="InterPro" id="IPR035874">
    <property type="entry name" value="IDS"/>
</dbReference>
<dbReference type="Proteomes" id="UP000366872">
    <property type="component" value="Unassembled WGS sequence"/>
</dbReference>
<reference evidence="8 9" key="1">
    <citation type="submission" date="2019-04" db="EMBL/GenBank/DDBJ databases">
        <authorList>
            <person name="Van Vliet M D."/>
        </authorList>
    </citation>
    <scope>NUCLEOTIDE SEQUENCE [LARGE SCALE GENOMIC DNA]</scope>
    <source>
        <strain evidence="8 9">F1</strain>
    </source>
</reference>
<dbReference type="GO" id="GO:0004423">
    <property type="term" value="F:iduronate-2-sulfatase activity"/>
    <property type="evidence" value="ECO:0007669"/>
    <property type="project" value="InterPro"/>
</dbReference>
<keyword evidence="3" id="KW-0479">Metal-binding</keyword>
<evidence type="ECO:0000256" key="5">
    <source>
        <dbReference type="ARBA" id="ARBA00022801"/>
    </source>
</evidence>
<keyword evidence="5" id="KW-0378">Hydrolase</keyword>